<reference evidence="6 7" key="1">
    <citation type="journal article" date="2018" name="Sci. Data">
        <title>The draft genome sequence of cork oak.</title>
        <authorList>
            <person name="Ramos A.M."/>
            <person name="Usie A."/>
            <person name="Barbosa P."/>
            <person name="Barros P.M."/>
            <person name="Capote T."/>
            <person name="Chaves I."/>
            <person name="Simoes F."/>
            <person name="Abreu I."/>
            <person name="Carrasquinho I."/>
            <person name="Faro C."/>
            <person name="Guimaraes J.B."/>
            <person name="Mendonca D."/>
            <person name="Nobrega F."/>
            <person name="Rodrigues L."/>
            <person name="Saibo N.J.M."/>
            <person name="Varela M.C."/>
            <person name="Egas C."/>
            <person name="Matos J."/>
            <person name="Miguel C.M."/>
            <person name="Oliveira M.M."/>
            <person name="Ricardo C.P."/>
            <person name="Goncalves S."/>
        </authorList>
    </citation>
    <scope>NUCLEOTIDE SEQUENCE [LARGE SCALE GENOMIC DNA]</scope>
    <source>
        <strain evidence="7">cv. HL8</strain>
    </source>
</reference>
<keyword evidence="5" id="KW-1133">Transmembrane helix</keyword>
<feature type="signal peptide" evidence="4">
    <location>
        <begin position="1"/>
        <end position="22"/>
    </location>
</feature>
<keyword evidence="7" id="KW-1185">Reference proteome</keyword>
<dbReference type="AlphaFoldDB" id="A0AAW0KSK6"/>
<evidence type="ECO:0000256" key="3">
    <source>
        <dbReference type="ARBA" id="ARBA00022525"/>
    </source>
</evidence>
<evidence type="ECO:0000256" key="5">
    <source>
        <dbReference type="SAM" id="Phobius"/>
    </source>
</evidence>
<evidence type="ECO:0000256" key="1">
    <source>
        <dbReference type="ARBA" id="ARBA00010746"/>
    </source>
</evidence>
<comment type="function">
    <text evidence="4">Dirigent proteins impart stereoselectivity on the phenoxy radical-coupling reaction, yielding optically active lignans from two molecules of coniferyl alcohol in the biosynthesis of lignans, flavonolignans, and alkaloids and thus plays a central role in plant secondary metabolism.</text>
</comment>
<feature type="chain" id="PRO_5043103900" description="Dirigent protein" evidence="4">
    <location>
        <begin position="23"/>
        <end position="187"/>
    </location>
</feature>
<accession>A0AAW0KSK6</accession>
<dbReference type="InterPro" id="IPR004265">
    <property type="entry name" value="Dirigent"/>
</dbReference>
<dbReference type="GO" id="GO:0009699">
    <property type="term" value="P:phenylpropanoid biosynthetic process"/>
    <property type="evidence" value="ECO:0007669"/>
    <property type="project" value="UniProtKB-ARBA"/>
</dbReference>
<dbReference type="Pfam" id="PF03018">
    <property type="entry name" value="Dirigent"/>
    <property type="match status" value="1"/>
</dbReference>
<evidence type="ECO:0000313" key="7">
    <source>
        <dbReference type="Proteomes" id="UP000237347"/>
    </source>
</evidence>
<evidence type="ECO:0000256" key="4">
    <source>
        <dbReference type="RuleBase" id="RU363099"/>
    </source>
</evidence>
<dbReference type="InterPro" id="IPR044859">
    <property type="entry name" value="Allene_oxi_cyc_Dirigent"/>
</dbReference>
<dbReference type="Gene3D" id="2.40.480.10">
    <property type="entry name" value="Allene oxide cyclase-like"/>
    <property type="match status" value="1"/>
</dbReference>
<protein>
    <recommendedName>
        <fullName evidence="4">Dirigent protein</fullName>
    </recommendedName>
</protein>
<comment type="caution">
    <text evidence="6">The sequence shown here is derived from an EMBL/GenBank/DDBJ whole genome shotgun (WGS) entry which is preliminary data.</text>
</comment>
<comment type="subunit">
    <text evidence="2 4">Homodimer.</text>
</comment>
<dbReference type="PANTHER" id="PTHR21495">
    <property type="entry name" value="NUCLEOPORIN-RELATED"/>
    <property type="match status" value="1"/>
</dbReference>
<keyword evidence="5" id="KW-0472">Membrane</keyword>
<comment type="similarity">
    <text evidence="1 4">Belongs to the plant dirigent protein family.</text>
</comment>
<feature type="transmembrane region" description="Helical" evidence="5">
    <location>
        <begin position="110"/>
        <end position="134"/>
    </location>
</feature>
<evidence type="ECO:0000256" key="2">
    <source>
        <dbReference type="ARBA" id="ARBA00011738"/>
    </source>
</evidence>
<keyword evidence="5" id="KW-0812">Transmembrane</keyword>
<evidence type="ECO:0000313" key="6">
    <source>
        <dbReference type="EMBL" id="KAK7840981.1"/>
    </source>
</evidence>
<sequence>MTKLALVLLLFSIGIAIQLVHSTKEVDEWIQKLHHAKEKVSTLHFYFHDTLSRKNPSAVEVVEASMTKKSPSLFGLLNIFDDLLTEGLEPTSMLVGRAQGLYGSVGQKELSLLMAMNFVFTIGNSMVVVSLFWAGMQLYNHCVRCQLMLDKISLVEHFGFGGLQRLQRPVKEERNQRMTGVDRSNIL</sequence>
<dbReference type="EMBL" id="PKMF04000250">
    <property type="protein sequence ID" value="KAK7840981.1"/>
    <property type="molecule type" value="Genomic_DNA"/>
</dbReference>
<dbReference type="GO" id="GO:0048046">
    <property type="term" value="C:apoplast"/>
    <property type="evidence" value="ECO:0007669"/>
    <property type="project" value="UniProtKB-SubCell"/>
</dbReference>
<proteinExistence type="inferred from homology"/>
<dbReference type="Proteomes" id="UP000237347">
    <property type="component" value="Unassembled WGS sequence"/>
</dbReference>
<keyword evidence="4" id="KW-0052">Apoplast</keyword>
<comment type="subcellular location">
    <subcellularLocation>
        <location evidence="4">Secreted</location>
        <location evidence="4">Extracellular space</location>
        <location evidence="4">Apoplast</location>
    </subcellularLocation>
</comment>
<keyword evidence="3 4" id="KW-0964">Secreted</keyword>
<gene>
    <name evidence="6" type="primary">DIR23_5</name>
    <name evidence="6" type="ORF">CFP56_016045</name>
</gene>
<organism evidence="6 7">
    <name type="scientific">Quercus suber</name>
    <name type="common">Cork oak</name>
    <dbReference type="NCBI Taxonomy" id="58331"/>
    <lineage>
        <taxon>Eukaryota</taxon>
        <taxon>Viridiplantae</taxon>
        <taxon>Streptophyta</taxon>
        <taxon>Embryophyta</taxon>
        <taxon>Tracheophyta</taxon>
        <taxon>Spermatophyta</taxon>
        <taxon>Magnoliopsida</taxon>
        <taxon>eudicotyledons</taxon>
        <taxon>Gunneridae</taxon>
        <taxon>Pentapetalae</taxon>
        <taxon>rosids</taxon>
        <taxon>fabids</taxon>
        <taxon>Fagales</taxon>
        <taxon>Fagaceae</taxon>
        <taxon>Quercus</taxon>
    </lineage>
</organism>
<keyword evidence="4" id="KW-0732">Signal</keyword>
<name>A0AAW0KSK6_QUESU</name>